<dbReference type="AlphaFoldDB" id="A0A5R9J8S2"/>
<dbReference type="NCBIfam" id="NF003976">
    <property type="entry name" value="PRK05469.1"/>
    <property type="match status" value="1"/>
</dbReference>
<dbReference type="PROSITE" id="PS00759">
    <property type="entry name" value="ARGE_DAPE_CPG2_2"/>
    <property type="match status" value="1"/>
</dbReference>
<feature type="active site" description="Proton acceptor" evidence="8">
    <location>
        <position position="176"/>
    </location>
</feature>
<accession>A0A5R9J8S2</accession>
<gene>
    <name evidence="11" type="primary">pepT</name>
    <name evidence="11" type="ORF">FE263_15025</name>
</gene>
<keyword evidence="6" id="KW-0482">Metalloprotease</keyword>
<evidence type="ECO:0000256" key="4">
    <source>
        <dbReference type="ARBA" id="ARBA00022801"/>
    </source>
</evidence>
<feature type="active site" evidence="8">
    <location>
        <position position="83"/>
    </location>
</feature>
<dbReference type="Pfam" id="PF01546">
    <property type="entry name" value="Peptidase_M20"/>
    <property type="match status" value="1"/>
</dbReference>
<dbReference type="PANTHER" id="PTHR42994:SF1">
    <property type="entry name" value="PEPTIDASE T"/>
    <property type="match status" value="1"/>
</dbReference>
<keyword evidence="4 11" id="KW-0378">Hydrolase</keyword>
<dbReference type="OrthoDB" id="9804934at2"/>
<dbReference type="Gene3D" id="3.40.630.10">
    <property type="entry name" value="Zn peptidases"/>
    <property type="match status" value="1"/>
</dbReference>
<dbReference type="SUPFAM" id="SSF55031">
    <property type="entry name" value="Bacterial exopeptidase dimerisation domain"/>
    <property type="match status" value="1"/>
</dbReference>
<comment type="caution">
    <text evidence="11">The sequence shown here is derived from an EMBL/GenBank/DDBJ whole genome shotgun (WGS) entry which is preliminary data.</text>
</comment>
<evidence type="ECO:0000256" key="5">
    <source>
        <dbReference type="ARBA" id="ARBA00022833"/>
    </source>
</evidence>
<evidence type="ECO:0000256" key="8">
    <source>
        <dbReference type="PIRSR" id="PIRSR037215-1"/>
    </source>
</evidence>
<evidence type="ECO:0000313" key="12">
    <source>
        <dbReference type="Proteomes" id="UP000305654"/>
    </source>
</evidence>
<sequence length="418" mass="45273">MSQPDEQLVERLFRYLAITSQSDARAETLPSTPGQRVLADLLASELAGLGLDNIHIDANGVLTALRRGSVPHAPCIGFVAHLDTVDVGLSPDIHPQRLRWEGRDLCLNAAQDIWLLAAEHPELAPYVGEEVVFGDGTSVLGADNKAAIATVMTLLDRLRDTGLPVGDIAVAFVPDEEIGLRGAKVMELARFPARYAFTIDSCERGELVWETFNAAKATIAITGVTAHPMSAKGVMVNPVRVAADLIAQFDPLQTPEHTDLRDGYWWFNQVEAGSAEARLQISIRDFDTEKFAARKRHVGTAVETVRALHPRARIECLIEDQYGNIAAALGDDRSCIELVEAAFAEIGIAPKVIAMRGGTDGSALSARGIPTPNYFTGALNFHSRYEFLPISAFRDAYRVTERIVTLAGARTTPAARAA</sequence>
<feature type="binding site" evidence="9">
    <location>
        <position position="382"/>
    </location>
    <ligand>
        <name>Zn(2+)</name>
        <dbReference type="ChEBI" id="CHEBI:29105"/>
        <label>2</label>
    </ligand>
</feature>
<dbReference type="GO" id="GO:0006508">
    <property type="term" value="P:proteolysis"/>
    <property type="evidence" value="ECO:0007669"/>
    <property type="project" value="UniProtKB-UniRule"/>
</dbReference>
<dbReference type="InterPro" id="IPR002933">
    <property type="entry name" value="Peptidase_M20"/>
</dbReference>
<dbReference type="EMBL" id="VCDI01000005">
    <property type="protein sequence ID" value="TLU71776.1"/>
    <property type="molecule type" value="Genomic_DNA"/>
</dbReference>
<evidence type="ECO:0000256" key="7">
    <source>
        <dbReference type="NCBIfam" id="TIGR01882"/>
    </source>
</evidence>
<organism evidence="11 12">
    <name type="scientific">Lichenicoccus roseus</name>
    <dbReference type="NCBI Taxonomy" id="2683649"/>
    <lineage>
        <taxon>Bacteria</taxon>
        <taxon>Pseudomonadati</taxon>
        <taxon>Pseudomonadota</taxon>
        <taxon>Alphaproteobacteria</taxon>
        <taxon>Acetobacterales</taxon>
        <taxon>Acetobacteraceae</taxon>
        <taxon>Lichenicoccus</taxon>
    </lineage>
</organism>
<dbReference type="Gene3D" id="3.30.70.360">
    <property type="match status" value="1"/>
</dbReference>
<feature type="binding site" evidence="9">
    <location>
        <position position="200"/>
    </location>
    <ligand>
        <name>Zn(2+)</name>
        <dbReference type="ChEBI" id="CHEBI:29105"/>
        <label>1</label>
    </ligand>
</feature>
<feature type="binding site" evidence="9">
    <location>
        <position position="143"/>
    </location>
    <ligand>
        <name>Zn(2+)</name>
        <dbReference type="ChEBI" id="CHEBI:29105"/>
        <label>1</label>
    </ligand>
</feature>
<proteinExistence type="inferred from homology"/>
<reference evidence="11 12" key="1">
    <citation type="submission" date="2019-05" db="EMBL/GenBank/DDBJ databases">
        <authorList>
            <person name="Pankratov T."/>
            <person name="Grouzdev D."/>
        </authorList>
    </citation>
    <scope>NUCLEOTIDE SEQUENCE [LARGE SCALE GENOMIC DNA]</scope>
    <source>
        <strain evidence="11 12">KEBCLARHB70R</strain>
    </source>
</reference>
<keyword evidence="5 9" id="KW-0862">Zinc</keyword>
<dbReference type="GO" id="GO:0045148">
    <property type="term" value="F:tripeptide aminopeptidase activity"/>
    <property type="evidence" value="ECO:0007669"/>
    <property type="project" value="UniProtKB-UniRule"/>
</dbReference>
<evidence type="ECO:0000256" key="2">
    <source>
        <dbReference type="ARBA" id="ARBA00022670"/>
    </source>
</evidence>
<protein>
    <recommendedName>
        <fullName evidence="7">Peptidase T</fullName>
        <ecNumber evidence="7">3.4.11.4</ecNumber>
    </recommendedName>
</protein>
<feature type="binding site" evidence="9">
    <location>
        <position position="81"/>
    </location>
    <ligand>
        <name>Zn(2+)</name>
        <dbReference type="ChEBI" id="CHEBI:29105"/>
        <label>1</label>
    </ligand>
</feature>
<evidence type="ECO:0000259" key="10">
    <source>
        <dbReference type="Pfam" id="PF07687"/>
    </source>
</evidence>
<evidence type="ECO:0000256" key="1">
    <source>
        <dbReference type="ARBA" id="ARBA00009692"/>
    </source>
</evidence>
<evidence type="ECO:0000256" key="6">
    <source>
        <dbReference type="ARBA" id="ARBA00023049"/>
    </source>
</evidence>
<dbReference type="InterPro" id="IPR011650">
    <property type="entry name" value="Peptidase_M20_dimer"/>
</dbReference>
<evidence type="ECO:0000256" key="3">
    <source>
        <dbReference type="ARBA" id="ARBA00022723"/>
    </source>
</evidence>
<dbReference type="GO" id="GO:0008270">
    <property type="term" value="F:zinc ion binding"/>
    <property type="evidence" value="ECO:0007669"/>
    <property type="project" value="InterPro"/>
</dbReference>
<evidence type="ECO:0000313" key="11">
    <source>
        <dbReference type="EMBL" id="TLU71776.1"/>
    </source>
</evidence>
<feature type="binding site" evidence="9">
    <location>
        <position position="143"/>
    </location>
    <ligand>
        <name>Zn(2+)</name>
        <dbReference type="ChEBI" id="CHEBI:29105"/>
        <label>2</label>
    </ligand>
</feature>
<dbReference type="PANTHER" id="PTHR42994">
    <property type="entry name" value="PEPTIDASE T"/>
    <property type="match status" value="1"/>
</dbReference>
<dbReference type="NCBIfam" id="NF009920">
    <property type="entry name" value="PRK13381.1"/>
    <property type="match status" value="1"/>
</dbReference>
<dbReference type="Proteomes" id="UP000305654">
    <property type="component" value="Unassembled WGS sequence"/>
</dbReference>
<comment type="similarity">
    <text evidence="1">Belongs to the peptidase M20B family.</text>
</comment>
<keyword evidence="3 9" id="KW-0479">Metal-binding</keyword>
<dbReference type="GO" id="GO:0008237">
    <property type="term" value="F:metallopeptidase activity"/>
    <property type="evidence" value="ECO:0007669"/>
    <property type="project" value="UniProtKB-KW"/>
</dbReference>
<feature type="binding site" evidence="9">
    <location>
        <position position="177"/>
    </location>
    <ligand>
        <name>Zn(2+)</name>
        <dbReference type="ChEBI" id="CHEBI:29105"/>
        <label>2</label>
    </ligand>
</feature>
<dbReference type="PROSITE" id="PS00758">
    <property type="entry name" value="ARGE_DAPE_CPG2_1"/>
    <property type="match status" value="1"/>
</dbReference>
<keyword evidence="12" id="KW-1185">Reference proteome</keyword>
<keyword evidence="11" id="KW-0031">Aminopeptidase</keyword>
<dbReference type="InterPro" id="IPR010161">
    <property type="entry name" value="Peptidase_M20B"/>
</dbReference>
<name>A0A5R9J8S2_9PROT</name>
<dbReference type="RefSeq" id="WP_138326846.1">
    <property type="nucleotide sequence ID" value="NZ_VCDI01000005.1"/>
</dbReference>
<keyword evidence="2" id="KW-0645">Protease</keyword>
<dbReference type="GO" id="GO:0006518">
    <property type="term" value="P:peptide metabolic process"/>
    <property type="evidence" value="ECO:0007669"/>
    <property type="project" value="InterPro"/>
</dbReference>
<dbReference type="EC" id="3.4.11.4" evidence="7"/>
<feature type="domain" description="Peptidase M20 dimerisation" evidence="10">
    <location>
        <begin position="210"/>
        <end position="304"/>
    </location>
</feature>
<comment type="cofactor">
    <cofactor evidence="9">
        <name>Zn(2+)</name>
        <dbReference type="ChEBI" id="CHEBI:29105"/>
    </cofactor>
    <text evidence="9">Binds 2 Zn(2+) ions per subunit.</text>
</comment>
<evidence type="ECO:0000256" key="9">
    <source>
        <dbReference type="PIRSR" id="PIRSR037215-2"/>
    </source>
</evidence>
<dbReference type="SUPFAM" id="SSF53187">
    <property type="entry name" value="Zn-dependent exopeptidases"/>
    <property type="match status" value="1"/>
</dbReference>
<dbReference type="InterPro" id="IPR001261">
    <property type="entry name" value="ArgE/DapE_CS"/>
</dbReference>
<dbReference type="NCBIfam" id="TIGR01882">
    <property type="entry name" value="peptidase-T"/>
    <property type="match status" value="1"/>
</dbReference>
<dbReference type="InterPro" id="IPR036264">
    <property type="entry name" value="Bact_exopeptidase_dim_dom"/>
</dbReference>
<dbReference type="Pfam" id="PF07687">
    <property type="entry name" value="M20_dimer"/>
    <property type="match status" value="1"/>
</dbReference>
<dbReference type="PIRSF" id="PIRSF037215">
    <property type="entry name" value="Peptidase_M20B"/>
    <property type="match status" value="1"/>
</dbReference>